<evidence type="ECO:0000313" key="3">
    <source>
        <dbReference type="EMBL" id="AGA25446.1"/>
    </source>
</evidence>
<keyword evidence="2" id="KW-0472">Membrane</keyword>
<reference evidence="3 4" key="1">
    <citation type="submission" date="2012-02" db="EMBL/GenBank/DDBJ databases">
        <title>Complete sequence of chromosome of Singulisphaera acidiphila DSM 18658.</title>
        <authorList>
            <consortium name="US DOE Joint Genome Institute (JGI-PGF)"/>
            <person name="Lucas S."/>
            <person name="Copeland A."/>
            <person name="Lapidus A."/>
            <person name="Glavina del Rio T."/>
            <person name="Dalin E."/>
            <person name="Tice H."/>
            <person name="Bruce D."/>
            <person name="Goodwin L."/>
            <person name="Pitluck S."/>
            <person name="Peters L."/>
            <person name="Ovchinnikova G."/>
            <person name="Chertkov O."/>
            <person name="Kyrpides N."/>
            <person name="Mavromatis K."/>
            <person name="Ivanova N."/>
            <person name="Brettin T."/>
            <person name="Detter J.C."/>
            <person name="Han C."/>
            <person name="Larimer F."/>
            <person name="Land M."/>
            <person name="Hauser L."/>
            <person name="Markowitz V."/>
            <person name="Cheng J.-F."/>
            <person name="Hugenholtz P."/>
            <person name="Woyke T."/>
            <person name="Wu D."/>
            <person name="Tindall B."/>
            <person name="Pomrenke H."/>
            <person name="Brambilla E."/>
            <person name="Klenk H.-P."/>
            <person name="Eisen J.A."/>
        </authorList>
    </citation>
    <scope>NUCLEOTIDE SEQUENCE [LARGE SCALE GENOMIC DNA]</scope>
    <source>
        <strain evidence="4">ATCC BAA-1392 / DSM 18658 / VKM B-2454 / MOB10</strain>
    </source>
</reference>
<protein>
    <submittedName>
        <fullName evidence="3">Putative dehydrogenase</fullName>
    </submittedName>
</protein>
<accession>L0D9Z2</accession>
<keyword evidence="2" id="KW-1133">Transmembrane helix</keyword>
<dbReference type="HOGENOM" id="CLU_674212_0_0_0"/>
<dbReference type="EMBL" id="CP003364">
    <property type="protein sequence ID" value="AGA25446.1"/>
    <property type="molecule type" value="Genomic_DNA"/>
</dbReference>
<feature type="transmembrane region" description="Helical" evidence="2">
    <location>
        <begin position="352"/>
        <end position="372"/>
    </location>
</feature>
<feature type="transmembrane region" description="Helical" evidence="2">
    <location>
        <begin position="378"/>
        <end position="400"/>
    </location>
</feature>
<dbReference type="Gene3D" id="3.40.50.720">
    <property type="entry name" value="NAD(P)-binding Rossmann-like Domain"/>
    <property type="match status" value="1"/>
</dbReference>
<dbReference type="eggNOG" id="ENOG5033CH8">
    <property type="taxonomic scope" value="Bacteria"/>
</dbReference>
<feature type="region of interest" description="Disordered" evidence="1">
    <location>
        <begin position="1"/>
        <end position="24"/>
    </location>
</feature>
<dbReference type="Gene3D" id="3.30.360.10">
    <property type="entry name" value="Dihydrodipicolinate Reductase, domain 2"/>
    <property type="match status" value="1"/>
</dbReference>
<feature type="compositionally biased region" description="Basic and acidic residues" evidence="1">
    <location>
        <begin position="7"/>
        <end position="24"/>
    </location>
</feature>
<gene>
    <name evidence="3" type="ordered locus">Sinac_1047</name>
</gene>
<dbReference type="InterPro" id="IPR036291">
    <property type="entry name" value="NAD(P)-bd_dom_sf"/>
</dbReference>
<dbReference type="Proteomes" id="UP000010798">
    <property type="component" value="Chromosome"/>
</dbReference>
<evidence type="ECO:0000313" key="4">
    <source>
        <dbReference type="Proteomes" id="UP000010798"/>
    </source>
</evidence>
<sequence length="408" mass="44055">MSSSRRLGYDKDEQTEGGEPKGSEADALETMNFLILGDGAEEHAWASAVERHAEHQLWAAFPGFADFADVARPRDFDDALALAGVEAVLVGGDFEVRVEWLRRVAAAGLPAICLHPPGDDSEAYYQVALSRAETGAVLVPDLPARLHPGVTLVRRALENSELGLFRGIRHESSAMPSDGDLTRHVFSRTVDLVRSLLGEVEAVTGTGDPPGQRPDQNLVVQLRGPETRRAEVRIVAGPAEPARLIVSGDQGSLTLEYDPALTGQTRLVRRTPSGEPSVTELEPWDPHAAILGVLTRSLAGSDARPNLLDGTRAMELAEATARSLRRGRTVDLHYEEISEASNFKSVMTSTGCMLLLGIMVALPAALAGPALGWNWTLYIAYAIPPLLVLFMLMQSLRFAVRESKSKDG</sequence>
<evidence type="ECO:0000256" key="2">
    <source>
        <dbReference type="SAM" id="Phobius"/>
    </source>
</evidence>
<proteinExistence type="predicted"/>
<dbReference type="SUPFAM" id="SSF51735">
    <property type="entry name" value="NAD(P)-binding Rossmann-fold domains"/>
    <property type="match status" value="1"/>
</dbReference>
<organism evidence="3 4">
    <name type="scientific">Singulisphaera acidiphila (strain ATCC BAA-1392 / DSM 18658 / VKM B-2454 / MOB10)</name>
    <dbReference type="NCBI Taxonomy" id="886293"/>
    <lineage>
        <taxon>Bacteria</taxon>
        <taxon>Pseudomonadati</taxon>
        <taxon>Planctomycetota</taxon>
        <taxon>Planctomycetia</taxon>
        <taxon>Isosphaerales</taxon>
        <taxon>Isosphaeraceae</taxon>
        <taxon>Singulisphaera</taxon>
    </lineage>
</organism>
<dbReference type="KEGG" id="saci:Sinac_1047"/>
<dbReference type="AlphaFoldDB" id="L0D9Z2"/>
<name>L0D9Z2_SINAD</name>
<keyword evidence="4" id="KW-1185">Reference proteome</keyword>
<keyword evidence="2" id="KW-0812">Transmembrane</keyword>
<evidence type="ECO:0000256" key="1">
    <source>
        <dbReference type="SAM" id="MobiDB-lite"/>
    </source>
</evidence>